<name>E6PIH7_9ZZZZ</name>
<dbReference type="GO" id="GO:0030955">
    <property type="term" value="F:potassium ion binding"/>
    <property type="evidence" value="ECO:0007669"/>
    <property type="project" value="InterPro"/>
</dbReference>
<comment type="pathway">
    <text evidence="3">Carbohydrate degradation; glycolysis; pyruvate from D-glyceraldehyde 3-phosphate: step 5/5.</text>
</comment>
<keyword evidence="12" id="KW-0324">Glycolysis</keyword>
<dbReference type="AlphaFoldDB" id="E6PIH7"/>
<proteinExistence type="inferred from homology"/>
<evidence type="ECO:0000256" key="4">
    <source>
        <dbReference type="ARBA" id="ARBA00008663"/>
    </source>
</evidence>
<dbReference type="Pfam" id="PF00224">
    <property type="entry name" value="PK"/>
    <property type="match status" value="1"/>
</dbReference>
<evidence type="ECO:0000256" key="10">
    <source>
        <dbReference type="ARBA" id="ARBA00022840"/>
    </source>
</evidence>
<dbReference type="SUPFAM" id="SSF52935">
    <property type="entry name" value="PK C-terminal domain-like"/>
    <property type="match status" value="1"/>
</dbReference>
<dbReference type="PANTHER" id="PTHR11817">
    <property type="entry name" value="PYRUVATE KINASE"/>
    <property type="match status" value="1"/>
</dbReference>
<evidence type="ECO:0000259" key="15">
    <source>
        <dbReference type="Pfam" id="PF02887"/>
    </source>
</evidence>
<organism evidence="16">
    <name type="scientific">mine drainage metagenome</name>
    <dbReference type="NCBI Taxonomy" id="410659"/>
    <lineage>
        <taxon>unclassified sequences</taxon>
        <taxon>metagenomes</taxon>
        <taxon>ecological metagenomes</taxon>
    </lineage>
</organism>
<dbReference type="InterPro" id="IPR015806">
    <property type="entry name" value="Pyrv_Knase_insert_dom_sf"/>
</dbReference>
<evidence type="ECO:0000256" key="13">
    <source>
        <dbReference type="ARBA" id="ARBA00023317"/>
    </source>
</evidence>
<evidence type="ECO:0000256" key="3">
    <source>
        <dbReference type="ARBA" id="ARBA00004997"/>
    </source>
</evidence>
<evidence type="ECO:0000256" key="11">
    <source>
        <dbReference type="ARBA" id="ARBA00022842"/>
    </source>
</evidence>
<dbReference type="FunFam" id="3.20.20.60:FF:000025">
    <property type="entry name" value="Pyruvate kinase"/>
    <property type="match status" value="1"/>
</dbReference>
<dbReference type="PROSITE" id="PS00110">
    <property type="entry name" value="PYRUVATE_KINASE"/>
    <property type="match status" value="1"/>
</dbReference>
<dbReference type="InterPro" id="IPR015793">
    <property type="entry name" value="Pyrv_Knase_brl"/>
</dbReference>
<evidence type="ECO:0000256" key="8">
    <source>
        <dbReference type="ARBA" id="ARBA00022741"/>
    </source>
</evidence>
<dbReference type="Pfam" id="PF02887">
    <property type="entry name" value="PK_C"/>
    <property type="match status" value="1"/>
</dbReference>
<feature type="domain" description="Pyruvate kinase barrel" evidence="14">
    <location>
        <begin position="7"/>
        <end position="329"/>
    </location>
</feature>
<dbReference type="NCBIfam" id="NF004491">
    <property type="entry name" value="PRK05826.1"/>
    <property type="match status" value="1"/>
</dbReference>
<keyword evidence="13 16" id="KW-0670">Pyruvate</keyword>
<evidence type="ECO:0000256" key="7">
    <source>
        <dbReference type="ARBA" id="ARBA00022723"/>
    </source>
</evidence>
<dbReference type="SUPFAM" id="SSF51621">
    <property type="entry name" value="Phosphoenolpyruvate/pyruvate domain"/>
    <property type="match status" value="1"/>
</dbReference>
<reference evidence="16" key="1">
    <citation type="submission" date="2009-10" db="EMBL/GenBank/DDBJ databases">
        <title>Diversity of trophic interactions inside an arsenic-rich microbial ecosystem.</title>
        <authorList>
            <person name="Bertin P.N."/>
            <person name="Heinrich-Salmeron A."/>
            <person name="Pelletier E."/>
            <person name="Goulhen-Chollet F."/>
            <person name="Arsene-Ploetze F."/>
            <person name="Gallien S."/>
            <person name="Calteau A."/>
            <person name="Vallenet D."/>
            <person name="Casiot C."/>
            <person name="Chane-Woon-Ming B."/>
            <person name="Giloteaux L."/>
            <person name="Barakat M."/>
            <person name="Bonnefoy V."/>
            <person name="Bruneel O."/>
            <person name="Chandler M."/>
            <person name="Cleiss J."/>
            <person name="Duran R."/>
            <person name="Elbaz-Poulichet F."/>
            <person name="Fonknechten N."/>
            <person name="Lauga B."/>
            <person name="Mornico D."/>
            <person name="Ortet P."/>
            <person name="Schaeffer C."/>
            <person name="Siguier P."/>
            <person name="Alexander Thil Smith A."/>
            <person name="Van Dorsselaer A."/>
            <person name="Weissenbach J."/>
            <person name="Medigue C."/>
            <person name="Le Paslier D."/>
        </authorList>
    </citation>
    <scope>NUCLEOTIDE SEQUENCE</scope>
</reference>
<comment type="cofactor">
    <cofactor evidence="1">
        <name>Mg(2+)</name>
        <dbReference type="ChEBI" id="CHEBI:18420"/>
    </cofactor>
</comment>
<dbReference type="EC" id="2.7.1.40" evidence="5"/>
<evidence type="ECO:0000256" key="9">
    <source>
        <dbReference type="ARBA" id="ARBA00022777"/>
    </source>
</evidence>
<keyword evidence="6 16" id="KW-0808">Transferase</keyword>
<dbReference type="Gene3D" id="2.40.33.10">
    <property type="entry name" value="PK beta-barrel domain-like"/>
    <property type="match status" value="1"/>
</dbReference>
<dbReference type="GO" id="GO:0016301">
    <property type="term" value="F:kinase activity"/>
    <property type="evidence" value="ECO:0007669"/>
    <property type="project" value="UniProtKB-KW"/>
</dbReference>
<dbReference type="UniPathway" id="UPA00109">
    <property type="reaction ID" value="UER00188"/>
</dbReference>
<evidence type="ECO:0000256" key="6">
    <source>
        <dbReference type="ARBA" id="ARBA00022679"/>
    </source>
</evidence>
<dbReference type="InterPro" id="IPR018209">
    <property type="entry name" value="Pyrv_Knase_AS"/>
</dbReference>
<comment type="caution">
    <text evidence="16">The sequence shown here is derived from an EMBL/GenBank/DDBJ whole genome shotgun (WGS) entry which is preliminary data.</text>
</comment>
<accession>E6PIH7</accession>
<evidence type="ECO:0000256" key="12">
    <source>
        <dbReference type="ARBA" id="ARBA00023152"/>
    </source>
</evidence>
<keyword evidence="11" id="KW-0460">Magnesium</keyword>
<dbReference type="NCBIfam" id="TIGR01064">
    <property type="entry name" value="pyruv_kin"/>
    <property type="match status" value="1"/>
</dbReference>
<dbReference type="PRINTS" id="PR01050">
    <property type="entry name" value="PYRUVTKNASE"/>
</dbReference>
<keyword evidence="9 16" id="KW-0418">Kinase</keyword>
<keyword evidence="8" id="KW-0547">Nucleotide-binding</keyword>
<dbReference type="Gene3D" id="3.40.1380.20">
    <property type="entry name" value="Pyruvate kinase, C-terminal domain"/>
    <property type="match status" value="1"/>
</dbReference>
<dbReference type="GO" id="GO:0005524">
    <property type="term" value="F:ATP binding"/>
    <property type="evidence" value="ECO:0007669"/>
    <property type="project" value="UniProtKB-KW"/>
</dbReference>
<keyword evidence="10" id="KW-0067">ATP-binding</keyword>
<evidence type="ECO:0000313" key="16">
    <source>
        <dbReference type="EMBL" id="CBH76267.1"/>
    </source>
</evidence>
<dbReference type="EMBL" id="CABL01000019">
    <property type="protein sequence ID" value="CBH76267.1"/>
    <property type="molecule type" value="Genomic_DNA"/>
</dbReference>
<evidence type="ECO:0000259" key="14">
    <source>
        <dbReference type="Pfam" id="PF00224"/>
    </source>
</evidence>
<protein>
    <recommendedName>
        <fullName evidence="5">pyruvate kinase</fullName>
        <ecNumber evidence="5">2.7.1.40</ecNumber>
    </recommendedName>
</protein>
<evidence type="ECO:0000256" key="1">
    <source>
        <dbReference type="ARBA" id="ARBA00001946"/>
    </source>
</evidence>
<evidence type="ECO:0000256" key="5">
    <source>
        <dbReference type="ARBA" id="ARBA00012142"/>
    </source>
</evidence>
<dbReference type="FunFam" id="2.40.33.10:FF:000001">
    <property type="entry name" value="Pyruvate kinase"/>
    <property type="match status" value="1"/>
</dbReference>
<keyword evidence="7" id="KW-0479">Metal-binding</keyword>
<comment type="cofactor">
    <cofactor evidence="2">
        <name>K(+)</name>
        <dbReference type="ChEBI" id="CHEBI:29103"/>
    </cofactor>
</comment>
<dbReference type="InterPro" id="IPR015813">
    <property type="entry name" value="Pyrv/PenolPyrv_kinase-like_dom"/>
</dbReference>
<dbReference type="SUPFAM" id="SSF50800">
    <property type="entry name" value="PK beta-barrel domain-like"/>
    <property type="match status" value="1"/>
</dbReference>
<dbReference type="InterPro" id="IPR001697">
    <property type="entry name" value="Pyr_Knase"/>
</dbReference>
<dbReference type="InterPro" id="IPR011037">
    <property type="entry name" value="Pyrv_Knase-like_insert_dom_sf"/>
</dbReference>
<dbReference type="NCBIfam" id="NF004978">
    <property type="entry name" value="PRK06354.1"/>
    <property type="match status" value="1"/>
</dbReference>
<feature type="domain" description="Pyruvate kinase C-terminal" evidence="15">
    <location>
        <begin position="363"/>
        <end position="474"/>
    </location>
</feature>
<dbReference type="InterPro" id="IPR036918">
    <property type="entry name" value="Pyrv_Knase_C_sf"/>
</dbReference>
<gene>
    <name evidence="16" type="primary">pyk</name>
    <name evidence="16" type="ORF">CARN1_0747</name>
</gene>
<comment type="similarity">
    <text evidence="4">Belongs to the pyruvate kinase family.</text>
</comment>
<dbReference type="GO" id="GO:0000287">
    <property type="term" value="F:magnesium ion binding"/>
    <property type="evidence" value="ECO:0007669"/>
    <property type="project" value="InterPro"/>
</dbReference>
<dbReference type="Gene3D" id="3.20.20.60">
    <property type="entry name" value="Phosphoenolpyruvate-binding domains"/>
    <property type="match status" value="1"/>
</dbReference>
<dbReference type="InterPro" id="IPR015795">
    <property type="entry name" value="Pyrv_Knase_C"/>
</dbReference>
<sequence>MEPIMQKRTKIVATIGPASRERSVMRSLLVAGANVFRLNFSHGTPDEHAAVIRSARELADELGIHIAVLQDLPGPKVRTGGFAAGIESVRLERGDRFDLYVDDRVGGNEGVSVSYAALPHDVEVGKRIYLQDGSITLRIIEKDTEHIVTTVEFGGDLRARQGINYPDGSLNIDAVTDRDLEYLAFGLEQQVDYVAVSFVRSVDDIDRVKKFMKERGKHVPVLAKIEKHEALEDIDRIIAAADGIMVARGDLGIEIPLEQVPLVQKDLIARCNRASKPVVTATQMLESMTANSRPTRAEVADVANAILDGTDAIMLSGETARGAYPTEAVRTMAEIAREIEKHYPHATLRDRRLEKSEPTIASSIAEAATRASSELKIPFIVTGTTTGNTAHHIAAFRPSARVVALTPHRRVAQRLALVWGVEALLIDQYASIDVLLYVTERRMQEEGFVERGDLIAFTTGMPVGAGGTNVLKIHQIP</sequence>
<evidence type="ECO:0000256" key="2">
    <source>
        <dbReference type="ARBA" id="ARBA00001958"/>
    </source>
</evidence>
<dbReference type="InterPro" id="IPR040442">
    <property type="entry name" value="Pyrv_kinase-like_dom_sf"/>
</dbReference>
<dbReference type="GO" id="GO:0004743">
    <property type="term" value="F:pyruvate kinase activity"/>
    <property type="evidence" value="ECO:0007669"/>
    <property type="project" value="UniProtKB-EC"/>
</dbReference>